<keyword evidence="2" id="KW-0472">Membrane</keyword>
<keyword evidence="4" id="KW-1185">Reference proteome</keyword>
<feature type="region of interest" description="Disordered" evidence="1">
    <location>
        <begin position="41"/>
        <end position="78"/>
    </location>
</feature>
<feature type="transmembrane region" description="Helical" evidence="2">
    <location>
        <begin position="110"/>
        <end position="131"/>
    </location>
</feature>
<gene>
    <name evidence="3 5" type="ORF">BDZ99DRAFT_504509</name>
</gene>
<evidence type="ECO:0000256" key="1">
    <source>
        <dbReference type="SAM" id="MobiDB-lite"/>
    </source>
</evidence>
<feature type="compositionally biased region" description="Low complexity" evidence="1">
    <location>
        <begin position="139"/>
        <end position="148"/>
    </location>
</feature>
<reference evidence="5" key="3">
    <citation type="submission" date="2025-04" db="UniProtKB">
        <authorList>
            <consortium name="RefSeq"/>
        </authorList>
    </citation>
    <scope>IDENTIFICATION</scope>
    <source>
        <strain evidence="5">CBS 304.34</strain>
    </source>
</reference>
<feature type="region of interest" description="Disordered" evidence="1">
    <location>
        <begin position="1"/>
        <end position="22"/>
    </location>
</feature>
<feature type="region of interest" description="Disordered" evidence="1">
    <location>
        <begin position="135"/>
        <end position="155"/>
    </location>
</feature>
<evidence type="ECO:0000313" key="3">
    <source>
        <dbReference type="EMBL" id="KAF2801571.1"/>
    </source>
</evidence>
<sequence>MSNLWNKSPQGAGLDLPPAKRISTPAGQRLSVILENGATAPARPKEAYRSSMKKGTFGLGEAPRESLEDGPHGSSYSYSAWSETSGEKLYDLKDIKNNKQVSKRGGWKRLALIVAVLLTIIVAIVIGVVVGTRKKHSGSKSSENENSNPAQTSAASNAITPGAATATPTATASLSPTSTPSNFPVGSYSLVTFLDTVQTNCTANPDTWTCYPYTDFNTDPNKSIATFNWIITSPKANTFAISSTDNPFSISFSNTPLELLDEGLSTERYRFQLDATNKQVSPSGSLTSDNAAVTCFYNSTTLQAYLYTKMASSFPDASKGENSGNPSFPVWPFAVRVEQAIGGGQDVPNCWTLHNGVPDQQITDGLQAQAQGELCSCLYKNWRTPGVY</sequence>
<dbReference type="OrthoDB" id="5296155at2759"/>
<reference evidence="3 5" key="1">
    <citation type="journal article" date="2020" name="Stud. Mycol.">
        <title>101 Dothideomycetes genomes: a test case for predicting lifestyles and emergence of pathogens.</title>
        <authorList>
            <person name="Haridas S."/>
            <person name="Albert R."/>
            <person name="Binder M."/>
            <person name="Bloem J."/>
            <person name="Labutti K."/>
            <person name="Salamov A."/>
            <person name="Andreopoulos B."/>
            <person name="Baker S."/>
            <person name="Barry K."/>
            <person name="Bills G."/>
            <person name="Bluhm B."/>
            <person name="Cannon C."/>
            <person name="Castanera R."/>
            <person name="Culley D."/>
            <person name="Daum C."/>
            <person name="Ezra D."/>
            <person name="Gonzalez J."/>
            <person name="Henrissat B."/>
            <person name="Kuo A."/>
            <person name="Liang C."/>
            <person name="Lipzen A."/>
            <person name="Lutzoni F."/>
            <person name="Magnuson J."/>
            <person name="Mondo S."/>
            <person name="Nolan M."/>
            <person name="Ohm R."/>
            <person name="Pangilinan J."/>
            <person name="Park H.-J."/>
            <person name="Ramirez L."/>
            <person name="Alfaro M."/>
            <person name="Sun H."/>
            <person name="Tritt A."/>
            <person name="Yoshinaga Y."/>
            <person name="Zwiers L.-H."/>
            <person name="Turgeon B."/>
            <person name="Goodwin S."/>
            <person name="Spatafora J."/>
            <person name="Crous P."/>
            <person name="Grigoriev I."/>
        </authorList>
    </citation>
    <scope>NUCLEOTIDE SEQUENCE</scope>
    <source>
        <strain evidence="3 5">CBS 304.34</strain>
    </source>
</reference>
<keyword evidence="2" id="KW-0812">Transmembrane</keyword>
<dbReference type="Proteomes" id="UP000504636">
    <property type="component" value="Unplaced"/>
</dbReference>
<dbReference type="GeneID" id="54464939"/>
<dbReference type="AlphaFoldDB" id="A0A6A6XYE9"/>
<accession>A0A6A6XYE9</accession>
<name>A0A6A6XYE9_9PEZI</name>
<reference evidence="5" key="2">
    <citation type="submission" date="2020-04" db="EMBL/GenBank/DDBJ databases">
        <authorList>
            <consortium name="NCBI Genome Project"/>
        </authorList>
    </citation>
    <scope>NUCLEOTIDE SEQUENCE</scope>
    <source>
        <strain evidence="5">CBS 304.34</strain>
    </source>
</reference>
<dbReference type="RefSeq" id="XP_033568535.1">
    <property type="nucleotide sequence ID" value="XM_033724046.1"/>
</dbReference>
<evidence type="ECO:0000256" key="2">
    <source>
        <dbReference type="SAM" id="Phobius"/>
    </source>
</evidence>
<evidence type="ECO:0000313" key="5">
    <source>
        <dbReference type="RefSeq" id="XP_033568535.1"/>
    </source>
</evidence>
<keyword evidence="2" id="KW-1133">Transmembrane helix</keyword>
<feature type="compositionally biased region" description="Basic and acidic residues" evidence="1">
    <location>
        <begin position="62"/>
        <end position="71"/>
    </location>
</feature>
<protein>
    <recommendedName>
        <fullName evidence="6">Tat pathway signal sequence</fullName>
    </recommendedName>
</protein>
<organism evidence="3">
    <name type="scientific">Mytilinidion resinicola</name>
    <dbReference type="NCBI Taxonomy" id="574789"/>
    <lineage>
        <taxon>Eukaryota</taxon>
        <taxon>Fungi</taxon>
        <taxon>Dikarya</taxon>
        <taxon>Ascomycota</taxon>
        <taxon>Pezizomycotina</taxon>
        <taxon>Dothideomycetes</taxon>
        <taxon>Pleosporomycetidae</taxon>
        <taxon>Mytilinidiales</taxon>
        <taxon>Mytilinidiaceae</taxon>
        <taxon>Mytilinidion</taxon>
    </lineage>
</organism>
<proteinExistence type="predicted"/>
<evidence type="ECO:0000313" key="4">
    <source>
        <dbReference type="Proteomes" id="UP000504636"/>
    </source>
</evidence>
<evidence type="ECO:0008006" key="6">
    <source>
        <dbReference type="Google" id="ProtNLM"/>
    </source>
</evidence>
<dbReference type="EMBL" id="MU003729">
    <property type="protein sequence ID" value="KAF2801571.1"/>
    <property type="molecule type" value="Genomic_DNA"/>
</dbReference>